<dbReference type="CDD" id="cd11723">
    <property type="entry name" value="YabN_N_like"/>
    <property type="match status" value="1"/>
</dbReference>
<dbReference type="InterPro" id="IPR024180">
    <property type="entry name" value="Tetrapyrrole_Mease/MazG_pred"/>
</dbReference>
<organism evidence="3 4">
    <name type="scientific">Halobacillus alkaliphilus</name>
    <dbReference type="NCBI Taxonomy" id="396056"/>
    <lineage>
        <taxon>Bacteria</taxon>
        <taxon>Bacillati</taxon>
        <taxon>Bacillota</taxon>
        <taxon>Bacilli</taxon>
        <taxon>Bacillales</taxon>
        <taxon>Bacillaceae</taxon>
        <taxon>Halobacillus</taxon>
    </lineage>
</organism>
<evidence type="ECO:0000313" key="4">
    <source>
        <dbReference type="Proteomes" id="UP000198897"/>
    </source>
</evidence>
<evidence type="ECO:0000259" key="2">
    <source>
        <dbReference type="Pfam" id="PF03819"/>
    </source>
</evidence>
<dbReference type="InterPro" id="IPR011551">
    <property type="entry name" value="NTP_PyrPHydrolase_MazG"/>
</dbReference>
<dbReference type="FunFam" id="3.40.1010.10:FF:000008">
    <property type="entry name" value="Similar to nucleoside triphosphate pyrophosphohydrolase, MazG"/>
    <property type="match status" value="1"/>
</dbReference>
<dbReference type="InterPro" id="IPR000878">
    <property type="entry name" value="4pyrrol_Mease"/>
</dbReference>
<name>A0A1I2RGP9_9BACI</name>
<keyword evidence="4" id="KW-1185">Reference proteome</keyword>
<dbReference type="InterPro" id="IPR035996">
    <property type="entry name" value="4pyrrol_Methylase_sf"/>
</dbReference>
<accession>A0A1I2RGP9</accession>
<feature type="domain" description="NTP pyrophosphohydrolase MazG-like" evidence="2">
    <location>
        <begin position="388"/>
        <end position="450"/>
    </location>
</feature>
<dbReference type="PIRSF" id="PIRSF002845">
    <property type="entry name" value="Ttrprl_mtas_MazG"/>
    <property type="match status" value="1"/>
</dbReference>
<dbReference type="Gene3D" id="3.40.1010.10">
    <property type="entry name" value="Cobalt-precorrin-4 Transmethylase, Domain 1"/>
    <property type="match status" value="1"/>
</dbReference>
<dbReference type="InterPro" id="IPR035013">
    <property type="entry name" value="YabN_N"/>
</dbReference>
<dbReference type="Pfam" id="PF03819">
    <property type="entry name" value="MazG"/>
    <property type="match status" value="2"/>
</dbReference>
<dbReference type="InterPro" id="IPR004518">
    <property type="entry name" value="MazG-like_dom"/>
</dbReference>
<dbReference type="GO" id="GO:0046076">
    <property type="term" value="P:dTTP catabolic process"/>
    <property type="evidence" value="ECO:0007669"/>
    <property type="project" value="TreeGrafter"/>
</dbReference>
<dbReference type="GO" id="GO:0046081">
    <property type="term" value="P:dUTP catabolic process"/>
    <property type="evidence" value="ECO:0007669"/>
    <property type="project" value="TreeGrafter"/>
</dbReference>
<dbReference type="NCBIfam" id="TIGR00444">
    <property type="entry name" value="mazG"/>
    <property type="match status" value="1"/>
</dbReference>
<dbReference type="OrthoDB" id="9808939at2"/>
<dbReference type="InterPro" id="IPR048011">
    <property type="entry name" value="NTP-PPase_MazG-like_C"/>
</dbReference>
<dbReference type="GO" id="GO:0006203">
    <property type="term" value="P:dGTP catabolic process"/>
    <property type="evidence" value="ECO:0007669"/>
    <property type="project" value="TreeGrafter"/>
</dbReference>
<feature type="domain" description="Tetrapyrrole methylase" evidence="1">
    <location>
        <begin position="3"/>
        <end position="206"/>
    </location>
</feature>
<proteinExistence type="predicted"/>
<dbReference type="GO" id="GO:0008168">
    <property type="term" value="F:methyltransferase activity"/>
    <property type="evidence" value="ECO:0007669"/>
    <property type="project" value="UniProtKB-KW"/>
</dbReference>
<sequence>MNRITVVGLGAGDLNQLPLGIYRLLQKENQEIFVRTSDHPVLQELKKEGLHFASFDHVYEEKAQFEDVYKEIVRKLMEAAEHQDMVYVVPGHPMLAEKTVQLLIEKRKQGKVDLHIEGGHSYLDAAFSSLEIDPIEGLQFLDATDLKREEIQFRNHIILCQVSDAGVASEVKLTLLEDLPPEYPVTVVTAAGSKEEKLATVPLADLDRSIKVNNLTSVYVPPVEKQKLNHQFARLREIIRILRSPEGCPWDRKQTHESLRKYLIEEAYEFIDAVNRQDDEHMVEELGDVLLQVMLHSQIGEDEGFFTVDDVIVSITEKMIRRHPHVFDEATAENAEEVVTNWETIKMEEKGTKPVSILESVPASFPGLLQAEELQKKAAKVGFDWDSPEPVIEKVKEEWEEFQEARLHKDQEEMEKEFGDWLFAIANLGRHYGINSENALQRTNQKFRTRLFSMEQTAETGGKSLADYDLEELEQLWVDAKLKHKGAE</sequence>
<dbReference type="Proteomes" id="UP000198897">
    <property type="component" value="Unassembled WGS sequence"/>
</dbReference>
<dbReference type="RefSeq" id="WP_089753586.1">
    <property type="nucleotide sequence ID" value="NZ_FOOG01000038.1"/>
</dbReference>
<dbReference type="FunFam" id="1.10.287.1080:FF:000001">
    <property type="entry name" value="Nucleoside triphosphate pyrophosphohydrolase"/>
    <property type="match status" value="1"/>
</dbReference>
<dbReference type="FunFam" id="1.10.287.1080:FF:000003">
    <property type="entry name" value="Nucleoside triphosphate pyrophosphohydrolase"/>
    <property type="match status" value="1"/>
</dbReference>
<gene>
    <name evidence="3" type="ORF">SAMN05216353_13811</name>
</gene>
<dbReference type="GO" id="GO:0006950">
    <property type="term" value="P:response to stress"/>
    <property type="evidence" value="ECO:0007669"/>
    <property type="project" value="UniProtKB-ARBA"/>
</dbReference>
<dbReference type="GO" id="GO:0032259">
    <property type="term" value="P:methylation"/>
    <property type="evidence" value="ECO:0007669"/>
    <property type="project" value="UniProtKB-KW"/>
</dbReference>
<evidence type="ECO:0000313" key="3">
    <source>
        <dbReference type="EMBL" id="SFG36956.1"/>
    </source>
</evidence>
<dbReference type="Pfam" id="PF00590">
    <property type="entry name" value="TP_methylase"/>
    <property type="match status" value="1"/>
</dbReference>
<dbReference type="InterPro" id="IPR048015">
    <property type="entry name" value="NTP-PPase_MazG-like_N"/>
</dbReference>
<dbReference type="GO" id="GO:0046061">
    <property type="term" value="P:dATP catabolic process"/>
    <property type="evidence" value="ECO:0007669"/>
    <property type="project" value="TreeGrafter"/>
</dbReference>
<evidence type="ECO:0000259" key="1">
    <source>
        <dbReference type="Pfam" id="PF00590"/>
    </source>
</evidence>
<dbReference type="PANTHER" id="PTHR30522:SF0">
    <property type="entry name" value="NUCLEOSIDE TRIPHOSPHATE PYROPHOSPHOHYDROLASE"/>
    <property type="match status" value="1"/>
</dbReference>
<dbReference type="GO" id="GO:0046047">
    <property type="term" value="P:TTP catabolic process"/>
    <property type="evidence" value="ECO:0007669"/>
    <property type="project" value="TreeGrafter"/>
</dbReference>
<feature type="domain" description="NTP pyrophosphohydrolase MazG-like" evidence="2">
    <location>
        <begin position="254"/>
        <end position="327"/>
    </location>
</feature>
<dbReference type="SUPFAM" id="SSF101386">
    <property type="entry name" value="all-alpha NTP pyrophosphatases"/>
    <property type="match status" value="2"/>
</dbReference>
<keyword evidence="3" id="KW-0489">Methyltransferase</keyword>
<dbReference type="SUPFAM" id="SSF53790">
    <property type="entry name" value="Tetrapyrrole methylase"/>
    <property type="match status" value="1"/>
</dbReference>
<dbReference type="Gene3D" id="1.10.287.1080">
    <property type="entry name" value="MazG-like"/>
    <property type="match status" value="2"/>
</dbReference>
<dbReference type="CDD" id="cd11528">
    <property type="entry name" value="NTP-PPase_MazG_Nterm"/>
    <property type="match status" value="1"/>
</dbReference>
<reference evidence="4" key="1">
    <citation type="submission" date="2016-10" db="EMBL/GenBank/DDBJ databases">
        <authorList>
            <person name="Varghese N."/>
            <person name="Submissions S."/>
        </authorList>
    </citation>
    <scope>NUCLEOTIDE SEQUENCE [LARGE SCALE GENOMIC DNA]</scope>
    <source>
        <strain evidence="4">FP5</strain>
    </source>
</reference>
<dbReference type="GO" id="GO:0047429">
    <property type="term" value="F:nucleoside triphosphate diphosphatase activity"/>
    <property type="evidence" value="ECO:0007669"/>
    <property type="project" value="InterPro"/>
</dbReference>
<dbReference type="PANTHER" id="PTHR30522">
    <property type="entry name" value="NUCLEOSIDE TRIPHOSPHATE PYROPHOSPHOHYDROLASE"/>
    <property type="match status" value="1"/>
</dbReference>
<dbReference type="EMBL" id="FOOG01000038">
    <property type="protein sequence ID" value="SFG36956.1"/>
    <property type="molecule type" value="Genomic_DNA"/>
</dbReference>
<dbReference type="InterPro" id="IPR014777">
    <property type="entry name" value="4pyrrole_Mease_sub1"/>
</dbReference>
<dbReference type="AlphaFoldDB" id="A0A1I2RGP9"/>
<dbReference type="GO" id="GO:0046052">
    <property type="term" value="P:UTP catabolic process"/>
    <property type="evidence" value="ECO:0007669"/>
    <property type="project" value="TreeGrafter"/>
</dbReference>
<keyword evidence="3" id="KW-0808">Transferase</keyword>
<dbReference type="NCBIfam" id="NF007113">
    <property type="entry name" value="PRK09562.1"/>
    <property type="match status" value="1"/>
</dbReference>
<dbReference type="CDD" id="cd11529">
    <property type="entry name" value="NTP-PPase_MazG_Cterm"/>
    <property type="match status" value="1"/>
</dbReference>
<protein>
    <submittedName>
        <fullName evidence="3">Tetrapyrrole methylase family protein / MazG family protein</fullName>
    </submittedName>
</protein>